<keyword evidence="1" id="KW-0863">Zinc-finger</keyword>
<keyword evidence="1" id="KW-0862">Zinc</keyword>
<feature type="region of interest" description="Disordered" evidence="2">
    <location>
        <begin position="413"/>
        <end position="473"/>
    </location>
</feature>
<protein>
    <recommendedName>
        <fullName evidence="3">CCHC-type domain-containing protein</fullName>
    </recommendedName>
</protein>
<organism evidence="4 5">
    <name type="scientific">Phytophthora megakarya</name>
    <dbReference type="NCBI Taxonomy" id="4795"/>
    <lineage>
        <taxon>Eukaryota</taxon>
        <taxon>Sar</taxon>
        <taxon>Stramenopiles</taxon>
        <taxon>Oomycota</taxon>
        <taxon>Peronosporomycetes</taxon>
        <taxon>Peronosporales</taxon>
        <taxon>Peronosporaceae</taxon>
        <taxon>Phytophthora</taxon>
    </lineage>
</organism>
<keyword evidence="5" id="KW-1185">Reference proteome</keyword>
<sequence length="607" mass="67016">MKAPEYEEDGDHGGSGWSVEDLKYSYHRKELRDFVCQDPVMKILKLKRIAEPKDPVTAPAVVTNKLDAVTVLIKLLKKAGMTPGSFETDDLFDLDLTVIQTTSRDLFGKLKILVGEVPQIADPVSSPQIDVVDNLTVSSHYASAAEDGSDTSSEPRRMSLGPSGAAMLEARSKIRRPSPTRSSQPKGSTPTDQATITTSLDRSAGTLQKFFNAAMDRFLAEQQAAGADPVVVEPQNAGSRDVDMESIRSSDRGSIWEYDPYDINFPAPVQAAVATAASGSTGSTMIQRVRISAISDLKEVSDKDPDEDRARAWISKVKSAFMRDQASDEEKCLTFADLLAGSAKNWYRQLSRSTRNKWSDLLRSFQSQYCGLGYQRSARTCGSLPEALEDPDLADRLTLLRLSDADDLEEVLRARDRTKSRQKKDAFGSGKFRQKASNVAPSAPAKQVRAIHIQADSGSDSSDGSDGSDSEMDSHRRIYLAANQEVIPKEESETTMLDPGHQDPGSMNHIHQEHRSTIQGDGFNRNRCSHCGSKKHSNLGCWRRVTCTKCGKRGHPSDHCLFVCRGCGELHDMGKCPMEEFYSQIRQWFNPTKHMGMLPEAAEKMLN</sequence>
<dbReference type="OrthoDB" id="115771at2759"/>
<feature type="domain" description="CCHC-type" evidence="3">
    <location>
        <begin position="547"/>
        <end position="560"/>
    </location>
</feature>
<dbReference type="InterPro" id="IPR001878">
    <property type="entry name" value="Znf_CCHC"/>
</dbReference>
<feature type="compositionally biased region" description="Basic and acidic residues" evidence="2">
    <location>
        <begin position="413"/>
        <end position="426"/>
    </location>
</feature>
<evidence type="ECO:0000313" key="5">
    <source>
        <dbReference type="Proteomes" id="UP000198211"/>
    </source>
</evidence>
<dbReference type="Proteomes" id="UP000198211">
    <property type="component" value="Unassembled WGS sequence"/>
</dbReference>
<dbReference type="PROSITE" id="PS50158">
    <property type="entry name" value="ZF_CCHC"/>
    <property type="match status" value="1"/>
</dbReference>
<feature type="region of interest" description="Disordered" evidence="2">
    <location>
        <begin position="142"/>
        <end position="199"/>
    </location>
</feature>
<dbReference type="AlphaFoldDB" id="A0A225WI11"/>
<evidence type="ECO:0000256" key="1">
    <source>
        <dbReference type="PROSITE-ProRule" id="PRU00047"/>
    </source>
</evidence>
<feature type="compositionally biased region" description="Low complexity" evidence="2">
    <location>
        <begin position="456"/>
        <end position="465"/>
    </location>
</feature>
<evidence type="ECO:0000313" key="4">
    <source>
        <dbReference type="EMBL" id="OWZ17064.1"/>
    </source>
</evidence>
<reference evidence="5" key="1">
    <citation type="submission" date="2017-03" db="EMBL/GenBank/DDBJ databases">
        <title>Phytopthora megakarya and P. palmivora, two closely related causual agents of cacao black pod achieved similar genome size and gene model numbers by different mechanisms.</title>
        <authorList>
            <person name="Ali S."/>
            <person name="Shao J."/>
            <person name="Larry D.J."/>
            <person name="Kronmiller B."/>
            <person name="Shen D."/>
            <person name="Strem M.D."/>
            <person name="Melnick R.L."/>
            <person name="Guiltinan M.J."/>
            <person name="Tyler B.M."/>
            <person name="Meinhardt L.W."/>
            <person name="Bailey B.A."/>
        </authorList>
    </citation>
    <scope>NUCLEOTIDE SEQUENCE [LARGE SCALE GENOMIC DNA]</scope>
    <source>
        <strain evidence="5">zdho120</strain>
    </source>
</reference>
<evidence type="ECO:0000259" key="3">
    <source>
        <dbReference type="PROSITE" id="PS50158"/>
    </source>
</evidence>
<comment type="caution">
    <text evidence="4">The sequence shown here is derived from an EMBL/GenBank/DDBJ whole genome shotgun (WGS) entry which is preliminary data.</text>
</comment>
<gene>
    <name evidence="4" type="ORF">PHMEG_0009046</name>
</gene>
<dbReference type="GO" id="GO:0003676">
    <property type="term" value="F:nucleic acid binding"/>
    <property type="evidence" value="ECO:0007669"/>
    <property type="project" value="InterPro"/>
</dbReference>
<proteinExistence type="predicted"/>
<dbReference type="EMBL" id="NBNE01000820">
    <property type="protein sequence ID" value="OWZ17064.1"/>
    <property type="molecule type" value="Genomic_DNA"/>
</dbReference>
<name>A0A225WI11_9STRA</name>
<dbReference type="GO" id="GO:0008270">
    <property type="term" value="F:zinc ion binding"/>
    <property type="evidence" value="ECO:0007669"/>
    <property type="project" value="UniProtKB-KW"/>
</dbReference>
<accession>A0A225WI11</accession>
<evidence type="ECO:0000256" key="2">
    <source>
        <dbReference type="SAM" id="MobiDB-lite"/>
    </source>
</evidence>
<feature type="compositionally biased region" description="Polar residues" evidence="2">
    <location>
        <begin position="179"/>
        <end position="199"/>
    </location>
</feature>
<keyword evidence="1" id="KW-0479">Metal-binding</keyword>